<name>A0A3P6UYW6_LITSI</name>
<feature type="binding site" evidence="1">
    <location>
        <position position="180"/>
    </location>
    <ligand>
        <name>Zn(2+)</name>
        <dbReference type="ChEBI" id="CHEBI:29105"/>
        <note>catalytic</note>
    </ligand>
</feature>
<evidence type="ECO:0000313" key="4">
    <source>
        <dbReference type="Proteomes" id="UP000277928"/>
    </source>
</evidence>
<evidence type="ECO:0000313" key="3">
    <source>
        <dbReference type="EMBL" id="VDK83394.1"/>
    </source>
</evidence>
<dbReference type="OrthoDB" id="10035764at2759"/>
<comment type="caution">
    <text evidence="1">Lacks conserved residue(s) required for the propagation of feature annotation.</text>
</comment>
<proteinExistence type="predicted"/>
<feature type="binding site" evidence="1">
    <location>
        <position position="184"/>
    </location>
    <ligand>
        <name>Zn(2+)</name>
        <dbReference type="ChEBI" id="CHEBI:29105"/>
        <note>catalytic</note>
    </ligand>
</feature>
<dbReference type="GO" id="GO:0004222">
    <property type="term" value="F:metalloendopeptidase activity"/>
    <property type="evidence" value="ECO:0007669"/>
    <property type="project" value="InterPro"/>
</dbReference>
<evidence type="ECO:0000256" key="1">
    <source>
        <dbReference type="PROSITE-ProRule" id="PRU00276"/>
    </source>
</evidence>
<dbReference type="PROSITE" id="PS50215">
    <property type="entry name" value="ADAM_MEPRO"/>
    <property type="match status" value="1"/>
</dbReference>
<protein>
    <recommendedName>
        <fullName evidence="2">Peptidase M12B domain-containing protein</fullName>
    </recommendedName>
</protein>
<dbReference type="SUPFAM" id="SSF55486">
    <property type="entry name" value="Metalloproteases ('zincins'), catalytic domain"/>
    <property type="match status" value="1"/>
</dbReference>
<dbReference type="Proteomes" id="UP000277928">
    <property type="component" value="Unassembled WGS sequence"/>
</dbReference>
<feature type="active site" evidence="1">
    <location>
        <position position="181"/>
    </location>
</feature>
<dbReference type="PANTHER" id="PTHR11905:SF247">
    <property type="entry name" value="PEPTIDASE M12B DOMAIN-CONTAINING PROTEIN"/>
    <property type="match status" value="1"/>
</dbReference>
<reference evidence="3 4" key="1">
    <citation type="submission" date="2018-08" db="EMBL/GenBank/DDBJ databases">
        <authorList>
            <person name="Laetsch R D."/>
            <person name="Stevens L."/>
            <person name="Kumar S."/>
            <person name="Blaxter L. M."/>
        </authorList>
    </citation>
    <scope>NUCLEOTIDE SEQUENCE [LARGE SCALE GENOMIC DNA]</scope>
</reference>
<dbReference type="EMBL" id="UYRX01000526">
    <property type="protein sequence ID" value="VDK83394.1"/>
    <property type="molecule type" value="Genomic_DNA"/>
</dbReference>
<dbReference type="InterPro" id="IPR024079">
    <property type="entry name" value="MetalloPept_cat_dom_sf"/>
</dbReference>
<keyword evidence="1" id="KW-0862">Zinc</keyword>
<dbReference type="AlphaFoldDB" id="A0A3P6UYW6"/>
<keyword evidence="4" id="KW-1185">Reference proteome</keyword>
<dbReference type="OMA" id="GYTRGMC"/>
<keyword evidence="1" id="KW-0479">Metal-binding</keyword>
<feature type="binding site" evidence="1">
    <location>
        <position position="190"/>
    </location>
    <ligand>
        <name>Zn(2+)</name>
        <dbReference type="ChEBI" id="CHEBI:29105"/>
        <note>catalytic</note>
    </ligand>
</feature>
<organism evidence="3 4">
    <name type="scientific">Litomosoides sigmodontis</name>
    <name type="common">Filarial nematode worm</name>
    <dbReference type="NCBI Taxonomy" id="42156"/>
    <lineage>
        <taxon>Eukaryota</taxon>
        <taxon>Metazoa</taxon>
        <taxon>Ecdysozoa</taxon>
        <taxon>Nematoda</taxon>
        <taxon>Chromadorea</taxon>
        <taxon>Rhabditida</taxon>
        <taxon>Spirurina</taxon>
        <taxon>Spiruromorpha</taxon>
        <taxon>Filarioidea</taxon>
        <taxon>Onchocercidae</taxon>
        <taxon>Litomosoides</taxon>
    </lineage>
</organism>
<gene>
    <name evidence="3" type="ORF">NLS_LOCUS6177</name>
</gene>
<sequence length="235" mass="26471">MTSRPAWQIGENSLFSRINNDSRSDELTVELALFVDDALWTHFQQLYDNSADLILRNYAFTVMNALFRHPSLKRSVQFVVNHYAVMKVPPVLEFLDSNYKRKRNINSLGILVTSQPAMSMNLLFSFKCDEKSLVLRRYDLYDNEVRTLAGYAPVKGMCAAEKSCTISEGVDFSAVFIVAHEMGHNMGMTHDGENGCNDSCCIMSTSTGPGRTLWSPCSARELDHFIAVSIECDEI</sequence>
<dbReference type="Pfam" id="PF01421">
    <property type="entry name" value="Reprolysin"/>
    <property type="match status" value="1"/>
</dbReference>
<dbReference type="GO" id="GO:0006508">
    <property type="term" value="P:proteolysis"/>
    <property type="evidence" value="ECO:0007669"/>
    <property type="project" value="InterPro"/>
</dbReference>
<dbReference type="STRING" id="42156.A0A3P6UYW6"/>
<evidence type="ECO:0000259" key="2">
    <source>
        <dbReference type="PROSITE" id="PS50215"/>
    </source>
</evidence>
<accession>A0A3P6UYW6</accession>
<feature type="domain" description="Peptidase M12B" evidence="2">
    <location>
        <begin position="150"/>
        <end position="226"/>
    </location>
</feature>
<dbReference type="Gene3D" id="3.40.390.10">
    <property type="entry name" value="Collagenase (Catalytic Domain)"/>
    <property type="match status" value="1"/>
</dbReference>
<dbReference type="InterPro" id="IPR001590">
    <property type="entry name" value="Peptidase_M12B"/>
</dbReference>
<dbReference type="GO" id="GO:0046872">
    <property type="term" value="F:metal ion binding"/>
    <property type="evidence" value="ECO:0007669"/>
    <property type="project" value="UniProtKB-KW"/>
</dbReference>
<dbReference type="PANTHER" id="PTHR11905">
    <property type="entry name" value="ADAM A DISINTEGRIN AND METALLOPROTEASE DOMAIN"/>
    <property type="match status" value="1"/>
</dbReference>